<evidence type="ECO:0000313" key="1">
    <source>
        <dbReference type="EMBL" id="KAJ3498493.1"/>
    </source>
</evidence>
<accession>A0ACC1R4S0</accession>
<protein>
    <submittedName>
        <fullName evidence="1">Uncharacterized protein</fullName>
    </submittedName>
</protein>
<dbReference type="EMBL" id="JANAKD010000048">
    <property type="protein sequence ID" value="KAJ3498493.1"/>
    <property type="molecule type" value="Genomic_DNA"/>
</dbReference>
<sequence length="414" mass="46605">MPPSILPFLYQTRTIQHGLRLATFTRAIRLAHSSSKPNYSIPFDWEDDPHHDEFSGKPSSQPSTITPSEAEVFKGIFDEISQGRMPVSRKKTAFSTVKEQTASTAATEAGQFDMKARSIVEQARLADFRDRFLSRYPSSLRSAAQVALGLFEVPANEDGKSTYMELKEADAANWAERAMYDQLRSEERDRVDRLMDSCATDAELWNLMEREVFSLPERLGIIQDTAANGSKKKKKGATKAKGKAVVEERADDQTAATPEAKPDRRLMDIHGRLYPHFIYNGLKLLDTKFKRSSPYAFKVLPRVKELGLPSYVLGVSTSFYSRLAFLYWTRFGDSNAALNVLQEMLSSGLYANEESMAVVESIRDHLHGCTWGAQGPFVMAMMESSPYDASLSQRLESMQRYIRTSIAQEKQDSA</sequence>
<evidence type="ECO:0000313" key="2">
    <source>
        <dbReference type="Proteomes" id="UP001148737"/>
    </source>
</evidence>
<organism evidence="1 2">
    <name type="scientific">Lecanicillium saksenae</name>
    <dbReference type="NCBI Taxonomy" id="468837"/>
    <lineage>
        <taxon>Eukaryota</taxon>
        <taxon>Fungi</taxon>
        <taxon>Dikarya</taxon>
        <taxon>Ascomycota</taxon>
        <taxon>Pezizomycotina</taxon>
        <taxon>Sordariomycetes</taxon>
        <taxon>Hypocreomycetidae</taxon>
        <taxon>Hypocreales</taxon>
        <taxon>Cordycipitaceae</taxon>
        <taxon>Lecanicillium</taxon>
    </lineage>
</organism>
<gene>
    <name evidence="1" type="ORF">NLG97_g1091</name>
</gene>
<name>A0ACC1R4S0_9HYPO</name>
<keyword evidence="2" id="KW-1185">Reference proteome</keyword>
<comment type="caution">
    <text evidence="1">The sequence shown here is derived from an EMBL/GenBank/DDBJ whole genome shotgun (WGS) entry which is preliminary data.</text>
</comment>
<proteinExistence type="predicted"/>
<dbReference type="Proteomes" id="UP001148737">
    <property type="component" value="Unassembled WGS sequence"/>
</dbReference>
<reference evidence="1" key="1">
    <citation type="submission" date="2022-07" db="EMBL/GenBank/DDBJ databases">
        <title>Genome Sequence of Lecanicillium saksenae.</title>
        <authorList>
            <person name="Buettner E."/>
        </authorList>
    </citation>
    <scope>NUCLEOTIDE SEQUENCE</scope>
    <source>
        <strain evidence="1">VT-O1</strain>
    </source>
</reference>